<dbReference type="EMBL" id="LRGB01007084">
    <property type="protein sequence ID" value="KZS01343.1"/>
    <property type="molecule type" value="Genomic_DNA"/>
</dbReference>
<evidence type="ECO:0000313" key="3">
    <source>
        <dbReference type="Proteomes" id="UP000076858"/>
    </source>
</evidence>
<dbReference type="OrthoDB" id="2162143at2759"/>
<dbReference type="PANTHER" id="PTHR20837">
    <property type="entry name" value="CENTROSOMAL PROTEIN-RELATED"/>
    <property type="match status" value="1"/>
</dbReference>
<comment type="caution">
    <text evidence="2">The sequence shown here is derived from an EMBL/GenBank/DDBJ whole genome shotgun (WGS) entry which is preliminary data.</text>
</comment>
<evidence type="ECO:0000256" key="1">
    <source>
        <dbReference type="SAM" id="MobiDB-lite"/>
    </source>
</evidence>
<reference evidence="2 3" key="1">
    <citation type="submission" date="2016-03" db="EMBL/GenBank/DDBJ databases">
        <title>EvidentialGene: Evidence-directed Construction of Genes on Genomes.</title>
        <authorList>
            <person name="Gilbert D.G."/>
            <person name="Choi J.-H."/>
            <person name="Mockaitis K."/>
            <person name="Colbourne J."/>
            <person name="Pfrender M."/>
        </authorList>
    </citation>
    <scope>NUCLEOTIDE SEQUENCE [LARGE SCALE GENOMIC DNA]</scope>
    <source>
        <strain evidence="2 3">Xinb3</strain>
        <tissue evidence="2">Complete organism</tissue>
    </source>
</reference>
<feature type="region of interest" description="Disordered" evidence="1">
    <location>
        <begin position="119"/>
        <end position="142"/>
    </location>
</feature>
<name>A0A164IK63_9CRUS</name>
<evidence type="ECO:0000313" key="2">
    <source>
        <dbReference type="EMBL" id="KZS01343.1"/>
    </source>
</evidence>
<proteinExistence type="predicted"/>
<feature type="non-terminal residue" evidence="2">
    <location>
        <position position="304"/>
    </location>
</feature>
<sequence length="304" mass="35041">KTMINNLKFPRFLWGGFFKKKKKMVVLDDSLGQSDDNNVRLSTTDSIHHYSYYQPAFYYPASWTELVTITSQIPVSLDEKVDDVTQLWSPEEDGLYVGSPPKCCRRRWRLLERRLVMSQPQQEQQQPASHRLQEAGRETTTTKKAKWFRSDATLAVLPDPLRPYLIRNIIAQVDPSTIGFHPVYLPNGKLMENDGRMARNVPDRQVYPLHVFVSAIEFHHHWLFGQENVLAARLCSQWATYSSTDLRAADSTDITAAQMDVLARKLRALYQAHDEAVELVERLQFNGADQAIMTAQLQRIASYR</sequence>
<accession>A0A164IK63</accession>
<dbReference type="GO" id="GO:0035869">
    <property type="term" value="C:ciliary transition zone"/>
    <property type="evidence" value="ECO:0007669"/>
    <property type="project" value="TreeGrafter"/>
</dbReference>
<dbReference type="GO" id="GO:1904491">
    <property type="term" value="P:protein localization to ciliary transition zone"/>
    <property type="evidence" value="ECO:0007669"/>
    <property type="project" value="TreeGrafter"/>
</dbReference>
<keyword evidence="3" id="KW-1185">Reference proteome</keyword>
<organism evidence="2 3">
    <name type="scientific">Daphnia magna</name>
    <dbReference type="NCBI Taxonomy" id="35525"/>
    <lineage>
        <taxon>Eukaryota</taxon>
        <taxon>Metazoa</taxon>
        <taxon>Ecdysozoa</taxon>
        <taxon>Arthropoda</taxon>
        <taxon>Crustacea</taxon>
        <taxon>Branchiopoda</taxon>
        <taxon>Diplostraca</taxon>
        <taxon>Cladocera</taxon>
        <taxon>Anomopoda</taxon>
        <taxon>Daphniidae</taxon>
        <taxon>Daphnia</taxon>
    </lineage>
</organism>
<dbReference type="GO" id="GO:1905515">
    <property type="term" value="P:non-motile cilium assembly"/>
    <property type="evidence" value="ECO:0007669"/>
    <property type="project" value="TreeGrafter"/>
</dbReference>
<protein>
    <submittedName>
        <fullName evidence="2">Uncharacterized protein</fullName>
    </submittedName>
</protein>
<dbReference type="PANTHER" id="PTHR20837:SF0">
    <property type="entry name" value="COILED-COIL AND C2 DOMAIN-CONTAINING PROTEIN 2A"/>
    <property type="match status" value="1"/>
</dbReference>
<dbReference type="InterPro" id="IPR052434">
    <property type="entry name" value="Tectonic-like_complex_comp"/>
</dbReference>
<feature type="compositionally biased region" description="Basic and acidic residues" evidence="1">
    <location>
        <begin position="131"/>
        <end position="141"/>
    </location>
</feature>
<dbReference type="AlphaFoldDB" id="A0A164IK63"/>
<dbReference type="STRING" id="35525.A0A164IK63"/>
<feature type="non-terminal residue" evidence="2">
    <location>
        <position position="1"/>
    </location>
</feature>
<dbReference type="Proteomes" id="UP000076858">
    <property type="component" value="Unassembled WGS sequence"/>
</dbReference>
<gene>
    <name evidence="2" type="ORF">APZ42_002035</name>
</gene>